<keyword evidence="1" id="KW-0812">Transmembrane</keyword>
<feature type="transmembrane region" description="Helical" evidence="1">
    <location>
        <begin position="66"/>
        <end position="82"/>
    </location>
</feature>
<feature type="transmembrane region" description="Helical" evidence="1">
    <location>
        <begin position="31"/>
        <end position="54"/>
    </location>
</feature>
<reference evidence="2 3" key="1">
    <citation type="submission" date="2024-12" db="EMBL/GenBank/DDBJ databases">
        <authorList>
            <person name="Hu S."/>
        </authorList>
    </citation>
    <scope>NUCLEOTIDE SEQUENCE [LARGE SCALE GENOMIC DNA]</scope>
    <source>
        <strain evidence="2 3">P-25</strain>
    </source>
</reference>
<sequence length="199" mass="22931">MKNKKLIIFTITFFLIINTMGSWEGKLGILAFPLFLILVICYFSLVIIFIRQLFLLIREKFTDKPRLINSLFLAAVLVLTFFKPHGLIDFDKLKGNDLLIADYEGAGSCNSVLKFKANKKFIKRDICFGIDEITGTYYIKGDTLFFQNVEPTIVKDKFDKFALIKLFNSPKGIYAGQLISFKNREDTIGHRFNITLNKF</sequence>
<dbReference type="EMBL" id="SRMP02000005">
    <property type="protein sequence ID" value="MFN0290755.1"/>
    <property type="molecule type" value="Genomic_DNA"/>
</dbReference>
<protein>
    <recommendedName>
        <fullName evidence="4">DUF4131 domain-containing protein</fullName>
    </recommendedName>
</protein>
<proteinExistence type="predicted"/>
<keyword evidence="1" id="KW-0472">Membrane</keyword>
<gene>
    <name evidence="2" type="ORF">E5L68_005100</name>
</gene>
<accession>A0ABW9JFR0</accession>
<comment type="caution">
    <text evidence="2">The sequence shown here is derived from an EMBL/GenBank/DDBJ whole genome shotgun (WGS) entry which is preliminary data.</text>
</comment>
<keyword evidence="3" id="KW-1185">Reference proteome</keyword>
<evidence type="ECO:0008006" key="4">
    <source>
        <dbReference type="Google" id="ProtNLM"/>
    </source>
</evidence>
<name>A0ABW9JFR0_9SPHI</name>
<dbReference type="Proteomes" id="UP001517367">
    <property type="component" value="Unassembled WGS sequence"/>
</dbReference>
<keyword evidence="1" id="KW-1133">Transmembrane helix</keyword>
<organism evidence="2 3">
    <name type="scientific">Pedobacter helvus</name>
    <dbReference type="NCBI Taxonomy" id="2563444"/>
    <lineage>
        <taxon>Bacteria</taxon>
        <taxon>Pseudomonadati</taxon>
        <taxon>Bacteroidota</taxon>
        <taxon>Sphingobacteriia</taxon>
        <taxon>Sphingobacteriales</taxon>
        <taxon>Sphingobacteriaceae</taxon>
        <taxon>Pedobacter</taxon>
    </lineage>
</organism>
<evidence type="ECO:0000256" key="1">
    <source>
        <dbReference type="SAM" id="Phobius"/>
    </source>
</evidence>
<dbReference type="RefSeq" id="WP_138729974.1">
    <property type="nucleotide sequence ID" value="NZ_SRMP02000005.1"/>
</dbReference>
<evidence type="ECO:0000313" key="2">
    <source>
        <dbReference type="EMBL" id="MFN0290755.1"/>
    </source>
</evidence>
<evidence type="ECO:0000313" key="3">
    <source>
        <dbReference type="Proteomes" id="UP001517367"/>
    </source>
</evidence>